<dbReference type="RefSeq" id="WP_150965407.1">
    <property type="nucleotide sequence ID" value="NZ_VZZJ01000020.1"/>
</dbReference>
<protein>
    <submittedName>
        <fullName evidence="1">Uncharacterized protein</fullName>
    </submittedName>
</protein>
<organism evidence="1 2">
    <name type="scientific">Methylobacterium planeticum</name>
    <dbReference type="NCBI Taxonomy" id="2615211"/>
    <lineage>
        <taxon>Bacteria</taxon>
        <taxon>Pseudomonadati</taxon>
        <taxon>Pseudomonadota</taxon>
        <taxon>Alphaproteobacteria</taxon>
        <taxon>Hyphomicrobiales</taxon>
        <taxon>Methylobacteriaceae</taxon>
        <taxon>Methylobacterium</taxon>
    </lineage>
</organism>
<name>A0A6N6MKK0_9HYPH</name>
<keyword evidence="2" id="KW-1185">Reference proteome</keyword>
<dbReference type="EMBL" id="VZZJ01000020">
    <property type="protein sequence ID" value="KAB1071149.1"/>
    <property type="molecule type" value="Genomic_DNA"/>
</dbReference>
<comment type="caution">
    <text evidence="1">The sequence shown here is derived from an EMBL/GenBank/DDBJ whole genome shotgun (WGS) entry which is preliminary data.</text>
</comment>
<reference evidence="1 2" key="1">
    <citation type="submission" date="2019-09" db="EMBL/GenBank/DDBJ databases">
        <title>YIM 132548 draft genome.</title>
        <authorList>
            <person name="Jiang L."/>
        </authorList>
    </citation>
    <scope>NUCLEOTIDE SEQUENCE [LARGE SCALE GENOMIC DNA]</scope>
    <source>
        <strain evidence="1 2">YIM 132548</strain>
    </source>
</reference>
<gene>
    <name evidence="1" type="ORF">F6X51_19815</name>
</gene>
<evidence type="ECO:0000313" key="1">
    <source>
        <dbReference type="EMBL" id="KAB1071149.1"/>
    </source>
</evidence>
<accession>A0A6N6MKK0</accession>
<sequence length="159" mass="18087">MPWRTRTVIPLSHRFHEADPVRRPPLRLVARRLPDGERYVDHPLWPVMALSPEARDRLAALAPVCDPWEARLVEEAESSALVLGFRPWPEDLRLRLSDVPIYGEACRNFPNIALTRFSATAVWGGSVNVAAFEQLADEVYAERERRIAPDLDDLETLAP</sequence>
<dbReference type="AlphaFoldDB" id="A0A6N6MKK0"/>
<dbReference type="Proteomes" id="UP000441523">
    <property type="component" value="Unassembled WGS sequence"/>
</dbReference>
<evidence type="ECO:0000313" key="2">
    <source>
        <dbReference type="Proteomes" id="UP000441523"/>
    </source>
</evidence>
<proteinExistence type="predicted"/>